<comment type="caution">
    <text evidence="6">The sequence shown here is derived from an EMBL/GenBank/DDBJ whole genome shotgun (WGS) entry which is preliminary data.</text>
</comment>
<feature type="region of interest" description="Disordered" evidence="2">
    <location>
        <begin position="420"/>
        <end position="440"/>
    </location>
</feature>
<evidence type="ECO:0000259" key="5">
    <source>
        <dbReference type="Pfam" id="PF12484"/>
    </source>
</evidence>
<evidence type="ECO:0000259" key="4">
    <source>
        <dbReference type="Pfam" id="PF09851"/>
    </source>
</evidence>
<accession>A0A1X0YFL0</accession>
<dbReference type="AlphaFoldDB" id="A0A1X0YFL0"/>
<comment type="similarity">
    <text evidence="1">Belongs to the mycobacterial PPE family.</text>
</comment>
<dbReference type="InterPro" id="IPR022171">
    <property type="entry name" value="PPE_C"/>
</dbReference>
<dbReference type="SUPFAM" id="SSF140459">
    <property type="entry name" value="PE/PPE dimer-like"/>
    <property type="match status" value="1"/>
</dbReference>
<gene>
    <name evidence="6" type="ORF">B5M45_01785</name>
</gene>
<dbReference type="Gene3D" id="1.20.1260.20">
    <property type="entry name" value="PPE superfamily"/>
    <property type="match status" value="1"/>
</dbReference>
<evidence type="ECO:0000313" key="6">
    <source>
        <dbReference type="EMBL" id="ORJ63984.1"/>
    </source>
</evidence>
<organism evidence="6 7">
    <name type="scientific">Mycobacterium simiae</name>
    <name type="common">Mycobacterium habana</name>
    <dbReference type="NCBI Taxonomy" id="1784"/>
    <lineage>
        <taxon>Bacteria</taxon>
        <taxon>Bacillati</taxon>
        <taxon>Actinomycetota</taxon>
        <taxon>Actinomycetes</taxon>
        <taxon>Mycobacteriales</taxon>
        <taxon>Mycobacteriaceae</taxon>
        <taxon>Mycobacterium</taxon>
        <taxon>Mycobacterium simiae complex</taxon>
    </lineage>
</organism>
<proteinExistence type="inferred from homology"/>
<evidence type="ECO:0000256" key="1">
    <source>
        <dbReference type="ARBA" id="ARBA00010652"/>
    </source>
</evidence>
<feature type="domain" description="SHOCT" evidence="4">
    <location>
        <begin position="397"/>
        <end position="422"/>
    </location>
</feature>
<dbReference type="Pfam" id="PF00823">
    <property type="entry name" value="PPE"/>
    <property type="match status" value="1"/>
</dbReference>
<dbReference type="Pfam" id="PF09851">
    <property type="entry name" value="SHOCT"/>
    <property type="match status" value="1"/>
</dbReference>
<sequence>MDFGMLPPEVNSARIYAGPGSEPMMAAAAAWDELASDLDAAACSYAATISMLTSGPWLGRASVSMAATADAYVAWMTTAAAQAQQTATQAKAAAAAYEAAFAATVPPADIAANRALLRAQVTTNFLGLNSAAIAATESHYAEMWAQDAVAMYNYAGMSASATTLTPFTPPPQSATLTGTGAQVAALTGTGAQATAAASASGILPALQNLGLVSPSTAIEPASLGLGLSELSTASGAWASASDGDGQILTLAHDIHSDLGAFSGQMVGMEHRVLSHLKGLAAVTPADAPSVGRAVSVGALSVPPAWAAAAPSFRLAAATLPPTGVGIARATLSADPASVIGEMSLAGTAGRLFGGGVSPVGRARTPTTAAVHPAGRSASSRARTLGITAEVYELADLLRELGTLRDRGILNDEEFSAQKQRLLDLRSSGPQGCGEDRSFGS</sequence>
<dbReference type="InterPro" id="IPR000030">
    <property type="entry name" value="PPE_dom"/>
</dbReference>
<dbReference type="PANTHER" id="PTHR46766">
    <property type="entry name" value="GLUTAMINE-RICH PROTEIN 2"/>
    <property type="match status" value="1"/>
</dbReference>
<evidence type="ECO:0008006" key="8">
    <source>
        <dbReference type="Google" id="ProtNLM"/>
    </source>
</evidence>
<dbReference type="InterPro" id="IPR018649">
    <property type="entry name" value="SHOCT"/>
</dbReference>
<dbReference type="EMBL" id="MZZM01000005">
    <property type="protein sequence ID" value="ORJ63984.1"/>
    <property type="molecule type" value="Genomic_DNA"/>
</dbReference>
<name>A0A1X0YFL0_MYCSI</name>
<dbReference type="FunFam" id="1.20.1260.20:FF:000001">
    <property type="entry name" value="PPE family protein PPE41"/>
    <property type="match status" value="1"/>
</dbReference>
<evidence type="ECO:0000313" key="7">
    <source>
        <dbReference type="Proteomes" id="UP000193040"/>
    </source>
</evidence>
<keyword evidence="7" id="KW-1185">Reference proteome</keyword>
<evidence type="ECO:0000256" key="2">
    <source>
        <dbReference type="SAM" id="MobiDB-lite"/>
    </source>
</evidence>
<dbReference type="Proteomes" id="UP000193040">
    <property type="component" value="Unassembled WGS sequence"/>
</dbReference>
<evidence type="ECO:0000259" key="3">
    <source>
        <dbReference type="Pfam" id="PF00823"/>
    </source>
</evidence>
<dbReference type="InterPro" id="IPR038332">
    <property type="entry name" value="PPE_sf"/>
</dbReference>
<protein>
    <recommendedName>
        <fullName evidence="8">PPE family protein</fullName>
    </recommendedName>
</protein>
<dbReference type="PANTHER" id="PTHR46766:SF1">
    <property type="entry name" value="GLUTAMINE-RICH PROTEIN 2"/>
    <property type="match status" value="1"/>
</dbReference>
<feature type="domain" description="PPE" evidence="3">
    <location>
        <begin position="2"/>
        <end position="165"/>
    </location>
</feature>
<reference evidence="6 7" key="1">
    <citation type="submission" date="2017-03" db="EMBL/GenBank/DDBJ databases">
        <title>Genomic insights into Mycobacterium simiae human colonization.</title>
        <authorList>
            <person name="Steffani J.L."/>
            <person name="Brunck M.E."/>
            <person name="Cruz E."/>
            <person name="Montiel R."/>
            <person name="Barona F."/>
        </authorList>
    </citation>
    <scope>NUCLEOTIDE SEQUENCE [LARGE SCALE GENOMIC DNA]</scope>
    <source>
        <strain evidence="6 7">MsiGto</strain>
    </source>
</reference>
<feature type="domain" description="PPE family C-terminal" evidence="5">
    <location>
        <begin position="289"/>
        <end position="358"/>
    </location>
</feature>
<dbReference type="Pfam" id="PF12484">
    <property type="entry name" value="PPE-SVP"/>
    <property type="match status" value="1"/>
</dbReference>
<dbReference type="GO" id="GO:0052572">
    <property type="term" value="P:response to host immune response"/>
    <property type="evidence" value="ECO:0007669"/>
    <property type="project" value="TreeGrafter"/>
</dbReference>